<accession>A0ABN1Y946</accession>
<evidence type="ECO:0000256" key="1">
    <source>
        <dbReference type="SAM" id="Phobius"/>
    </source>
</evidence>
<keyword evidence="1" id="KW-1133">Transmembrane helix</keyword>
<dbReference type="NCBIfam" id="TIGR03919">
    <property type="entry name" value="T7SS_EccB"/>
    <property type="match status" value="1"/>
</dbReference>
<name>A0ABN1Y946_9PSEU</name>
<dbReference type="InterPro" id="IPR044857">
    <property type="entry name" value="T7SS_EccB_R1"/>
</dbReference>
<keyword evidence="1" id="KW-0812">Transmembrane</keyword>
<dbReference type="Gene3D" id="3.30.2390.20">
    <property type="entry name" value="Type VII secretion system EccB, repeat 1 domain"/>
    <property type="match status" value="1"/>
</dbReference>
<keyword evidence="3" id="KW-1185">Reference proteome</keyword>
<protein>
    <submittedName>
        <fullName evidence="2">Type VII secretion protein EccB</fullName>
    </submittedName>
</protein>
<sequence length="458" mass="45649">MQRAPATTRDQVDAYRFGLRRMEAALVRADPVPLHEQLRAQRRAVFAGVLVGLLALGVTALLARHDPAPDWRRLALVRGERSGVLYAVTPEPPRLVPVPDALGGRLVLAALGRTDGADAVPVAVPDEALAGAPRTPPAAVPAAFGAALDGTAVPPAWAVCDSPADPADGGAAEPSGPVGGTSTVLAGSLGADPAGPPSAVLLGVDGGATYLVHDGRRHRLDPADRAVLDGLGLLDAGIRRVGEGLLSAIPEGPPLRLPDDPGEVVVDRPLGGPAGYHLRTADGLAPIPVTLADAVLSRTGQGAPAELPPGAVAAAPARTLPGATAWPAARVTVAGAPVLCRTWRDVRGGLFLGDRLPVADGAVPVALAGADGPGPRLDAVVLPRTGPGPLRAAPAGGAGGTRWLLASSGAVFGVADDPTAAALGIGEPGAAPAELVRLLPRAGALDLAAARDTTDVPG</sequence>
<dbReference type="Pfam" id="PF05108">
    <property type="entry name" value="T7SS_ESX1_EccB"/>
    <property type="match status" value="1"/>
</dbReference>
<dbReference type="EMBL" id="BAAAJK010000053">
    <property type="protein sequence ID" value="GAA1401320.1"/>
    <property type="molecule type" value="Genomic_DNA"/>
</dbReference>
<feature type="transmembrane region" description="Helical" evidence="1">
    <location>
        <begin position="44"/>
        <end position="63"/>
    </location>
</feature>
<gene>
    <name evidence="2" type="primary">eccB</name>
    <name evidence="2" type="ORF">GCM10009613_59450</name>
</gene>
<dbReference type="Proteomes" id="UP001501414">
    <property type="component" value="Unassembled WGS sequence"/>
</dbReference>
<reference evidence="2 3" key="1">
    <citation type="journal article" date="2019" name="Int. J. Syst. Evol. Microbiol.">
        <title>The Global Catalogue of Microorganisms (GCM) 10K type strain sequencing project: providing services to taxonomists for standard genome sequencing and annotation.</title>
        <authorList>
            <consortium name="The Broad Institute Genomics Platform"/>
            <consortium name="The Broad Institute Genome Sequencing Center for Infectious Disease"/>
            <person name="Wu L."/>
            <person name="Ma J."/>
        </authorList>
    </citation>
    <scope>NUCLEOTIDE SEQUENCE [LARGE SCALE GENOMIC DNA]</scope>
    <source>
        <strain evidence="2 3">JCM 11896</strain>
    </source>
</reference>
<evidence type="ECO:0000313" key="3">
    <source>
        <dbReference type="Proteomes" id="UP001501414"/>
    </source>
</evidence>
<organism evidence="2 3">
    <name type="scientific">Pseudonocardia kongjuensis</name>
    <dbReference type="NCBI Taxonomy" id="102227"/>
    <lineage>
        <taxon>Bacteria</taxon>
        <taxon>Bacillati</taxon>
        <taxon>Actinomycetota</taxon>
        <taxon>Actinomycetes</taxon>
        <taxon>Pseudonocardiales</taxon>
        <taxon>Pseudonocardiaceae</taxon>
        <taxon>Pseudonocardia</taxon>
    </lineage>
</organism>
<proteinExistence type="predicted"/>
<evidence type="ECO:0000313" key="2">
    <source>
        <dbReference type="EMBL" id="GAA1401320.1"/>
    </source>
</evidence>
<keyword evidence="1" id="KW-0472">Membrane</keyword>
<dbReference type="PANTHER" id="PTHR40765">
    <property type="entry name" value="ESX-2 SECRETION SYSTEM ATPASE ECCB2"/>
    <property type="match status" value="1"/>
</dbReference>
<dbReference type="PANTHER" id="PTHR40765:SF2">
    <property type="entry name" value="ESX-2 SECRETION SYSTEM ATPASE ECCB2"/>
    <property type="match status" value="1"/>
</dbReference>
<dbReference type="InterPro" id="IPR007795">
    <property type="entry name" value="T7SS_EccB"/>
</dbReference>
<comment type="caution">
    <text evidence="2">The sequence shown here is derived from an EMBL/GenBank/DDBJ whole genome shotgun (WGS) entry which is preliminary data.</text>
</comment>